<dbReference type="Pfam" id="PF00179">
    <property type="entry name" value="UQ_con"/>
    <property type="match status" value="1"/>
</dbReference>
<evidence type="ECO:0000313" key="8">
    <source>
        <dbReference type="EMBL" id="KFA61446.1"/>
    </source>
</evidence>
<protein>
    <recommendedName>
        <fullName evidence="7">UBC core domain-containing protein</fullName>
    </recommendedName>
</protein>
<evidence type="ECO:0000256" key="6">
    <source>
        <dbReference type="SAM" id="Phobius"/>
    </source>
</evidence>
<evidence type="ECO:0000256" key="5">
    <source>
        <dbReference type="SAM" id="MobiDB-lite"/>
    </source>
</evidence>
<feature type="transmembrane region" description="Helical" evidence="6">
    <location>
        <begin position="124"/>
        <end position="149"/>
    </location>
</feature>
<feature type="transmembrane region" description="Helical" evidence="6">
    <location>
        <begin position="72"/>
        <end position="104"/>
    </location>
</feature>
<dbReference type="Pfam" id="PF03208">
    <property type="entry name" value="PRA1"/>
    <property type="match status" value="1"/>
</dbReference>
<evidence type="ECO:0000313" key="9">
    <source>
        <dbReference type="Proteomes" id="UP000028524"/>
    </source>
</evidence>
<dbReference type="PANTHER" id="PTHR19317:SF0">
    <property type="entry name" value="PRENYLATED RAB ACCEPTOR PROTEIN 1"/>
    <property type="match status" value="1"/>
</dbReference>
<dbReference type="OMA" id="IPIEMIT"/>
<dbReference type="OrthoDB" id="9973183at2759"/>
<accession>A0A084QBW1</accession>
<feature type="compositionally biased region" description="Low complexity" evidence="5">
    <location>
        <begin position="391"/>
        <end position="400"/>
    </location>
</feature>
<keyword evidence="4 6" id="KW-0472">Membrane</keyword>
<dbReference type="AlphaFoldDB" id="A0A084QBW1"/>
<dbReference type="InterPro" id="IPR004895">
    <property type="entry name" value="Prenylated_rab_accept_PRA1"/>
</dbReference>
<evidence type="ECO:0000259" key="7">
    <source>
        <dbReference type="PROSITE" id="PS50127"/>
    </source>
</evidence>
<evidence type="ECO:0000256" key="2">
    <source>
        <dbReference type="ARBA" id="ARBA00022692"/>
    </source>
</evidence>
<dbReference type="Proteomes" id="UP000028524">
    <property type="component" value="Unassembled WGS sequence"/>
</dbReference>
<proteinExistence type="predicted"/>
<evidence type="ECO:0000256" key="3">
    <source>
        <dbReference type="ARBA" id="ARBA00022989"/>
    </source>
</evidence>
<keyword evidence="9" id="KW-1185">Reference proteome</keyword>
<dbReference type="SUPFAM" id="SSF54495">
    <property type="entry name" value="UBC-like"/>
    <property type="match status" value="1"/>
</dbReference>
<feature type="compositionally biased region" description="Basic and acidic residues" evidence="5">
    <location>
        <begin position="278"/>
        <end position="289"/>
    </location>
</feature>
<feature type="compositionally biased region" description="Acidic residues" evidence="5">
    <location>
        <begin position="471"/>
        <end position="487"/>
    </location>
</feature>
<evidence type="ECO:0000256" key="4">
    <source>
        <dbReference type="ARBA" id="ARBA00023136"/>
    </source>
</evidence>
<reference evidence="8 9" key="1">
    <citation type="journal article" date="2014" name="BMC Genomics">
        <title>Comparative genome sequencing reveals chemotype-specific gene clusters in the toxigenic black mold Stachybotrys.</title>
        <authorList>
            <person name="Semeiks J."/>
            <person name="Borek D."/>
            <person name="Otwinowski Z."/>
            <person name="Grishin N.V."/>
        </authorList>
    </citation>
    <scope>NUCLEOTIDE SEQUENCE [LARGE SCALE GENOMIC DNA]</scope>
    <source>
        <strain evidence="8 9">IBT 40285</strain>
    </source>
</reference>
<evidence type="ECO:0000256" key="1">
    <source>
        <dbReference type="ARBA" id="ARBA00004141"/>
    </source>
</evidence>
<dbReference type="GO" id="GO:0005794">
    <property type="term" value="C:Golgi apparatus"/>
    <property type="evidence" value="ECO:0007669"/>
    <property type="project" value="TreeGrafter"/>
</dbReference>
<gene>
    <name evidence="8" type="ORF">S40285_03407</name>
</gene>
<dbReference type="EMBL" id="KL660855">
    <property type="protein sequence ID" value="KFA61446.1"/>
    <property type="molecule type" value="Genomic_DNA"/>
</dbReference>
<dbReference type="InterPro" id="IPR016135">
    <property type="entry name" value="UBQ-conjugating_enzyme/RWD"/>
</dbReference>
<dbReference type="PROSITE" id="PS50127">
    <property type="entry name" value="UBC_2"/>
    <property type="match status" value="1"/>
</dbReference>
<feature type="compositionally biased region" description="Low complexity" evidence="5">
    <location>
        <begin position="450"/>
        <end position="462"/>
    </location>
</feature>
<feature type="domain" description="UBC core" evidence="7">
    <location>
        <begin position="608"/>
        <end position="761"/>
    </location>
</feature>
<dbReference type="CDD" id="cd23812">
    <property type="entry name" value="UBCc_ScPEX4-like"/>
    <property type="match status" value="1"/>
</dbReference>
<dbReference type="InterPro" id="IPR000608">
    <property type="entry name" value="UBC"/>
</dbReference>
<feature type="compositionally biased region" description="Basic residues" evidence="5">
    <location>
        <begin position="527"/>
        <end position="553"/>
    </location>
</feature>
<dbReference type="STRING" id="1283841.A0A084QBW1"/>
<keyword evidence="2 6" id="KW-0812">Transmembrane</keyword>
<dbReference type="InParanoid" id="A0A084QBW1"/>
<dbReference type="Gene3D" id="3.10.110.10">
    <property type="entry name" value="Ubiquitin Conjugating Enzyme"/>
    <property type="match status" value="1"/>
</dbReference>
<feature type="compositionally biased region" description="Polar residues" evidence="5">
    <location>
        <begin position="343"/>
        <end position="358"/>
    </location>
</feature>
<dbReference type="PANTHER" id="PTHR19317">
    <property type="entry name" value="PRENYLATED RAB ACCEPTOR 1-RELATED"/>
    <property type="match status" value="1"/>
</dbReference>
<keyword evidence="3 6" id="KW-1133">Transmembrane helix</keyword>
<organism evidence="8 9">
    <name type="scientific">Stachybotrys chlorohalonatus (strain IBT 40285)</name>
    <dbReference type="NCBI Taxonomy" id="1283841"/>
    <lineage>
        <taxon>Eukaryota</taxon>
        <taxon>Fungi</taxon>
        <taxon>Dikarya</taxon>
        <taxon>Ascomycota</taxon>
        <taxon>Pezizomycotina</taxon>
        <taxon>Sordariomycetes</taxon>
        <taxon>Hypocreomycetidae</taxon>
        <taxon>Hypocreales</taxon>
        <taxon>Stachybotryaceae</taxon>
        <taxon>Stachybotrys</taxon>
    </lineage>
</organism>
<feature type="compositionally biased region" description="Acidic residues" evidence="5">
    <location>
        <begin position="207"/>
        <end position="229"/>
    </location>
</feature>
<dbReference type="GO" id="GO:0016020">
    <property type="term" value="C:membrane"/>
    <property type="evidence" value="ECO:0007669"/>
    <property type="project" value="UniProtKB-SubCell"/>
</dbReference>
<dbReference type="SMART" id="SM00212">
    <property type="entry name" value="UBCc"/>
    <property type="match status" value="1"/>
</dbReference>
<dbReference type="HOGENOM" id="CLU_020822_1_0_1"/>
<sequence>MSRIQIPLDVLTSRLNLGDRLQSLRSGGVSGRLANLRPLTEFFDVKRVSKPANFTEVQSRVNYNLSHFSSNYAVIFAMLSIYALLSNWLLLFDIIFVVAGMFLIGRLDGRDFELGNFRASSSQLYTGLVVIAVPLGLLASPFSTLLWLIGASGVTILGHASFMDKPIDEGAGLSMRRSTRFASDSLHFTGTDLGDRTRGTSRRRYYDDDDEEEEEEETSSTDEDEAYEEELARLSPREREEIIVQNALQRIQRAQERGSTDVRLSKEEFTALERRKKRLEEEAERRQREAASGSERRKKRERVAIPISQFEPVTRRQTPSSHLLEDEDHQVYPPMGYFPPPSGTRTRQRSGTSASQRPPSRVGAVDERGSSPLNYDYMSRPSSSHRHVSDSIPRPRSSRSIHQESPASSRSGLDPFQFQTAGPRAPQIVGAAAASRRHASGPAEMTQALRRGAAPPAAARSSRGSRRATPDEDTSEEESETSEETSGDELGHGAQIRDPPTRVPPPRGRASTIVVEESPERRPTPPSKKKSSGSSPVKRKPAASSGGRRRKKTLPNDAVDRSTVGSAPSRSELPSSSPFFLSPFRMPSSKQQPPAGSGSSSSSSSSRSPARRLLKELDTWRSEQADEKGIERLGPANESDLFEWEAVINGRDIGCGYDAGRWLLAIQIPSTYPMQPPRIHFRTPIVHPNIALQSGEICLDLLKEAWTPAYSVLESVRAVRMLLSCPETDSPLNVDIAALLRSGDVLGTRKLVECWCADEDGRYDGP</sequence>
<feature type="compositionally biased region" description="Low complexity" evidence="5">
    <location>
        <begin position="566"/>
        <end position="608"/>
    </location>
</feature>
<name>A0A084QBW1_STAC4</name>
<feature type="region of interest" description="Disordered" evidence="5">
    <location>
        <begin position="278"/>
        <end position="611"/>
    </location>
</feature>
<comment type="subcellular location">
    <subcellularLocation>
        <location evidence="1">Membrane</location>
        <topology evidence="1">Multi-pass membrane protein</topology>
    </subcellularLocation>
</comment>
<feature type="region of interest" description="Disordered" evidence="5">
    <location>
        <begin position="192"/>
        <end position="238"/>
    </location>
</feature>